<dbReference type="PANTHER" id="PTHR46832:SF1">
    <property type="entry name" value="5'-METHYLTHIOADENOSINE_S-ADENOSYLHOMOCYSTEINE NUCLEOSIDASE"/>
    <property type="match status" value="1"/>
</dbReference>
<evidence type="ECO:0000313" key="3">
    <source>
        <dbReference type="Proteomes" id="UP000249646"/>
    </source>
</evidence>
<evidence type="ECO:0000313" key="2">
    <source>
        <dbReference type="EMBL" id="PZW01512.1"/>
    </source>
</evidence>
<dbReference type="Pfam" id="PF01048">
    <property type="entry name" value="PNP_UDP_1"/>
    <property type="match status" value="1"/>
</dbReference>
<dbReference type="PANTHER" id="PTHR46832">
    <property type="entry name" value="5'-METHYLTHIOADENOSINE/S-ADENOSYLHOMOCYSTEINE NUCLEOSIDASE"/>
    <property type="match status" value="1"/>
</dbReference>
<dbReference type="InterPro" id="IPR035994">
    <property type="entry name" value="Nucleoside_phosphorylase_sf"/>
</dbReference>
<dbReference type="AlphaFoldDB" id="A0A2W7G4K1"/>
<dbReference type="GO" id="GO:0019284">
    <property type="term" value="P:L-methionine salvage from S-adenosylmethionine"/>
    <property type="evidence" value="ECO:0007669"/>
    <property type="project" value="TreeGrafter"/>
</dbReference>
<dbReference type="EMBL" id="QKUB01000001">
    <property type="protein sequence ID" value="PZW01512.1"/>
    <property type="molecule type" value="Genomic_DNA"/>
</dbReference>
<feature type="domain" description="Nucleoside phosphorylase" evidence="1">
    <location>
        <begin position="24"/>
        <end position="232"/>
    </location>
</feature>
<dbReference type="OrthoDB" id="398283at2"/>
<dbReference type="Gene3D" id="3.40.50.1580">
    <property type="entry name" value="Nucleoside phosphorylase domain"/>
    <property type="match status" value="1"/>
</dbReference>
<keyword evidence="3" id="KW-1185">Reference proteome</keyword>
<proteinExistence type="predicted"/>
<dbReference type="Proteomes" id="UP000249646">
    <property type="component" value="Unassembled WGS sequence"/>
</dbReference>
<dbReference type="GO" id="GO:0008930">
    <property type="term" value="F:methylthioadenosine nucleosidase activity"/>
    <property type="evidence" value="ECO:0007669"/>
    <property type="project" value="TreeGrafter"/>
</dbReference>
<dbReference type="GO" id="GO:0005829">
    <property type="term" value="C:cytosol"/>
    <property type="evidence" value="ECO:0007669"/>
    <property type="project" value="TreeGrafter"/>
</dbReference>
<dbReference type="GO" id="GO:0009116">
    <property type="term" value="P:nucleoside metabolic process"/>
    <property type="evidence" value="ECO:0007669"/>
    <property type="project" value="InterPro"/>
</dbReference>
<protein>
    <submittedName>
        <fullName evidence="2">Methylthioadenosine nucleosidase /adenosylhomocysteine nucleosidase</fullName>
    </submittedName>
</protein>
<comment type="caution">
    <text evidence="2">The sequence shown here is derived from an EMBL/GenBank/DDBJ whole genome shotgun (WGS) entry which is preliminary data.</text>
</comment>
<evidence type="ECO:0000259" key="1">
    <source>
        <dbReference type="Pfam" id="PF01048"/>
    </source>
</evidence>
<name>A0A2W7G4K1_9BACT</name>
<reference evidence="2 3" key="1">
    <citation type="submission" date="2018-06" db="EMBL/GenBank/DDBJ databases">
        <title>Genomic Encyclopedia of Archaeal and Bacterial Type Strains, Phase II (KMG-II): from individual species to whole genera.</title>
        <authorList>
            <person name="Goeker M."/>
        </authorList>
    </citation>
    <scope>NUCLEOTIDE SEQUENCE [LARGE SCALE GENOMIC DNA]</scope>
    <source>
        <strain evidence="2 3">ATCC 51348</strain>
    </source>
</reference>
<dbReference type="SUPFAM" id="SSF53167">
    <property type="entry name" value="Purine and uridine phosphorylases"/>
    <property type="match status" value="1"/>
</dbReference>
<sequence length="233" mass="26546">MKKITLFVFAEKSEIDLDLNQNILNKTIFQSNQMDLCIYTNLALKKDYALLICGVGKVNAASSLSIAIWKLKEEGFIVENIINIGPVGSSQKNGKITEAFLINKAYFFDVDLRAIEGYKLGELPNNEYEFQTSNELNSNLNKFLKLELKNIVSADRFFSINDTEIIEKNFNNCTLLDMEVCALIKVANTLKIKIASIKIISDNIFSSENYYITKKEDWKNKVLEVFLAILKEI</sequence>
<organism evidence="2 3">
    <name type="scientific">Metamycoplasma auris</name>
    <dbReference type="NCBI Taxonomy" id="51363"/>
    <lineage>
        <taxon>Bacteria</taxon>
        <taxon>Bacillati</taxon>
        <taxon>Mycoplasmatota</taxon>
        <taxon>Mycoplasmoidales</taxon>
        <taxon>Metamycoplasmataceae</taxon>
        <taxon>Metamycoplasma</taxon>
    </lineage>
</organism>
<dbReference type="GO" id="GO:0008782">
    <property type="term" value="F:adenosylhomocysteine nucleosidase activity"/>
    <property type="evidence" value="ECO:0007669"/>
    <property type="project" value="TreeGrafter"/>
</dbReference>
<dbReference type="InterPro" id="IPR000845">
    <property type="entry name" value="Nucleoside_phosphorylase_d"/>
</dbReference>
<accession>A0A2W7G4K1</accession>
<gene>
    <name evidence="2" type="ORF">BCF89_10127</name>
</gene>
<dbReference type="RefSeq" id="WP_111517949.1">
    <property type="nucleotide sequence ID" value="NZ_QKUB01000001.1"/>
</dbReference>